<evidence type="ECO:0000313" key="1">
    <source>
        <dbReference type="EMBL" id="ODR07302.1"/>
    </source>
</evidence>
<evidence type="ECO:0000313" key="2">
    <source>
        <dbReference type="Proteomes" id="UP000094224"/>
    </source>
</evidence>
<name>A0A1E3SYT2_9MYCO</name>
<accession>A0A1E3SYT2</accession>
<dbReference type="Proteomes" id="UP000094224">
    <property type="component" value="Unassembled WGS sequence"/>
</dbReference>
<reference evidence="2" key="1">
    <citation type="submission" date="2016-09" db="EMBL/GenBank/DDBJ databases">
        <authorList>
            <person name="Greninger A.L."/>
            <person name="Jerome K.R."/>
            <person name="Mcnair B."/>
            <person name="Wallis C."/>
            <person name="Fang F."/>
        </authorList>
    </citation>
    <scope>NUCLEOTIDE SEQUENCE [LARGE SCALE GENOMIC DNA]</scope>
    <source>
        <strain evidence="2">BC1_M4</strain>
    </source>
</reference>
<sequence length="98" mass="10632">MAGRERLTDAEYAAMADDYERNPITTDEVLGIWMDPSVLRTGQPTGGGAQGETPLLIVRLPLAVRTELQARAAAANVPESDLVVRAVLEYFDNHPAPK</sequence>
<comment type="caution">
    <text evidence="1">The sequence shown here is derived from an EMBL/GenBank/DDBJ whole genome shotgun (WGS) entry which is preliminary data.</text>
</comment>
<gene>
    <name evidence="1" type="ORF">BHQ21_09620</name>
</gene>
<keyword evidence="2" id="KW-1185">Reference proteome</keyword>
<dbReference type="RefSeq" id="WP_069400066.1">
    <property type="nucleotide sequence ID" value="NZ_MIHC01000013.1"/>
</dbReference>
<protein>
    <submittedName>
        <fullName evidence="1">Uncharacterized protein</fullName>
    </submittedName>
</protein>
<dbReference type="AlphaFoldDB" id="A0A1E3SYT2"/>
<proteinExistence type="predicted"/>
<organism evidence="1 2">
    <name type="scientific">Mycobacterium sherrisii</name>
    <dbReference type="NCBI Taxonomy" id="243061"/>
    <lineage>
        <taxon>Bacteria</taxon>
        <taxon>Bacillati</taxon>
        <taxon>Actinomycetota</taxon>
        <taxon>Actinomycetes</taxon>
        <taxon>Mycobacteriales</taxon>
        <taxon>Mycobacteriaceae</taxon>
        <taxon>Mycobacterium</taxon>
        <taxon>Mycobacterium simiae complex</taxon>
    </lineage>
</organism>
<dbReference type="EMBL" id="MIHC01000013">
    <property type="protein sequence ID" value="ODR07302.1"/>
    <property type="molecule type" value="Genomic_DNA"/>
</dbReference>